<evidence type="ECO:0000256" key="2">
    <source>
        <dbReference type="SAM" id="MobiDB-lite"/>
    </source>
</evidence>
<dbReference type="SUPFAM" id="SSF57850">
    <property type="entry name" value="RING/U-box"/>
    <property type="match status" value="1"/>
</dbReference>
<dbReference type="PANTHER" id="PTHR31150">
    <property type="entry name" value="EXPRESSED PROTEIN"/>
    <property type="match status" value="1"/>
</dbReference>
<keyword evidence="3" id="KW-0812">Transmembrane</keyword>
<feature type="domain" description="RING-type" evidence="4">
    <location>
        <begin position="312"/>
        <end position="370"/>
    </location>
</feature>
<organism evidence="5 6">
    <name type="scientific">Sphagnum jensenii</name>
    <dbReference type="NCBI Taxonomy" id="128206"/>
    <lineage>
        <taxon>Eukaryota</taxon>
        <taxon>Viridiplantae</taxon>
        <taxon>Streptophyta</taxon>
        <taxon>Embryophyta</taxon>
        <taxon>Bryophyta</taxon>
        <taxon>Sphagnophytina</taxon>
        <taxon>Sphagnopsida</taxon>
        <taxon>Sphagnales</taxon>
        <taxon>Sphagnaceae</taxon>
        <taxon>Sphagnum</taxon>
    </lineage>
</organism>
<dbReference type="InterPro" id="IPR001841">
    <property type="entry name" value="Znf_RING"/>
</dbReference>
<keyword evidence="6" id="KW-1185">Reference proteome</keyword>
<feature type="transmembrane region" description="Helical" evidence="3">
    <location>
        <begin position="25"/>
        <end position="53"/>
    </location>
</feature>
<keyword evidence="1" id="KW-0479">Metal-binding</keyword>
<dbReference type="PANTHER" id="PTHR31150:SF32">
    <property type="entry name" value="RING_U-BOX SUPERFAMILY PROTEIN"/>
    <property type="match status" value="1"/>
</dbReference>
<feature type="transmembrane region" description="Helical" evidence="3">
    <location>
        <begin position="65"/>
        <end position="82"/>
    </location>
</feature>
<evidence type="ECO:0000256" key="3">
    <source>
        <dbReference type="SAM" id="Phobius"/>
    </source>
</evidence>
<evidence type="ECO:0000313" key="6">
    <source>
        <dbReference type="Proteomes" id="UP001497444"/>
    </source>
</evidence>
<sequence>MPKCGLFMGGPLICSKFATVVGDPWFAAAAVSSAVAMGSGSVFYSSSVVFIGGEQPFSRVLIGRLLLLVLLLRPFTAGLLVLENTHLGFVVSTLNQTKHNKVKTGSLCCVAARPQESPTGNDGWSTAAQEPHWHSNEGFSPVLSSSWLENKSQPEDLATTSDASQFRQRSLSSSSRGSRSGSRLGSARLIGHFRRHSESFFSLGDSPFDSFRTNVCNPLALSSDHISDIVPAPTVPTSSPTIILSSSKQTSSEAVSLPYQERLRWTNASSPSDFGWGSTYEGVDKATGLLSVERIRAKNTQSASSSSHSETCGVCNRLLSQQPPWSSHRMVGITDCTVVGVLVCGHVYHAECLEQASPDSLRQDPTCPQCGIAEKAATKVKVLEPVASRGVGVRGTGALAPTSSRNKLSRIGVATDDITGPEVASRGAQVSSVHKETLNAGGKPRSPYDLFQTEHLFRSRSLSRKQFPVKHRLTRGSSSDIGWRWPTASPAFVSPDDWGVGGLNPPSKNWRSKSFSLLRMS</sequence>
<accession>A0ABP0WNF9</accession>
<dbReference type="Gene3D" id="3.30.40.10">
    <property type="entry name" value="Zinc/RING finger domain, C3HC4 (zinc finger)"/>
    <property type="match status" value="1"/>
</dbReference>
<dbReference type="EMBL" id="OZ020097">
    <property type="protein sequence ID" value="CAK9267932.1"/>
    <property type="molecule type" value="Genomic_DNA"/>
</dbReference>
<name>A0ABP0WNF9_9BRYO</name>
<dbReference type="Proteomes" id="UP001497444">
    <property type="component" value="Chromosome 2"/>
</dbReference>
<keyword evidence="1" id="KW-0862">Zinc</keyword>
<gene>
    <name evidence="5" type="ORF">CSSPJE1EN1_LOCUS13410</name>
</gene>
<feature type="region of interest" description="Disordered" evidence="2">
    <location>
        <begin position="157"/>
        <end position="183"/>
    </location>
</feature>
<reference evidence="5 6" key="1">
    <citation type="submission" date="2024-02" db="EMBL/GenBank/DDBJ databases">
        <authorList>
            <consortium name="ELIXIR-Norway"/>
            <consortium name="Elixir Norway"/>
        </authorList>
    </citation>
    <scope>NUCLEOTIDE SEQUENCE [LARGE SCALE GENOMIC DNA]</scope>
</reference>
<evidence type="ECO:0000259" key="4">
    <source>
        <dbReference type="PROSITE" id="PS50089"/>
    </source>
</evidence>
<evidence type="ECO:0000313" key="5">
    <source>
        <dbReference type="EMBL" id="CAK9267932.1"/>
    </source>
</evidence>
<feature type="compositionally biased region" description="Low complexity" evidence="2">
    <location>
        <begin position="169"/>
        <end position="183"/>
    </location>
</feature>
<keyword evidence="3" id="KW-0472">Membrane</keyword>
<dbReference type="SMART" id="SM00184">
    <property type="entry name" value="RING"/>
    <property type="match status" value="1"/>
</dbReference>
<protein>
    <recommendedName>
        <fullName evidence="4">RING-type domain-containing protein</fullName>
    </recommendedName>
</protein>
<dbReference type="PROSITE" id="PS50089">
    <property type="entry name" value="ZF_RING_2"/>
    <property type="match status" value="1"/>
</dbReference>
<feature type="compositionally biased region" description="Polar residues" evidence="2">
    <location>
        <begin position="158"/>
        <end position="168"/>
    </location>
</feature>
<keyword evidence="3" id="KW-1133">Transmembrane helix</keyword>
<proteinExistence type="predicted"/>
<keyword evidence="1" id="KW-0863">Zinc-finger</keyword>
<evidence type="ECO:0000256" key="1">
    <source>
        <dbReference type="PROSITE-ProRule" id="PRU00175"/>
    </source>
</evidence>
<dbReference type="InterPro" id="IPR013083">
    <property type="entry name" value="Znf_RING/FYVE/PHD"/>
</dbReference>